<dbReference type="InterPro" id="IPR050204">
    <property type="entry name" value="AraC_XylS_family_regulators"/>
</dbReference>
<evidence type="ECO:0000313" key="6">
    <source>
        <dbReference type="Proteomes" id="UP000254869"/>
    </source>
</evidence>
<evidence type="ECO:0000256" key="3">
    <source>
        <dbReference type="ARBA" id="ARBA00023163"/>
    </source>
</evidence>
<dbReference type="InterPro" id="IPR018060">
    <property type="entry name" value="HTH_AraC"/>
</dbReference>
<dbReference type="GO" id="GO:0043565">
    <property type="term" value="F:sequence-specific DNA binding"/>
    <property type="evidence" value="ECO:0007669"/>
    <property type="project" value="InterPro"/>
</dbReference>
<dbReference type="Proteomes" id="UP000254869">
    <property type="component" value="Unassembled WGS sequence"/>
</dbReference>
<evidence type="ECO:0000313" key="5">
    <source>
        <dbReference type="EMBL" id="RDI68094.1"/>
    </source>
</evidence>
<reference evidence="5 6" key="1">
    <citation type="submission" date="2018-07" db="EMBL/GenBank/DDBJ databases">
        <title>Genomic Encyclopedia of Type Strains, Phase IV (KMG-IV): sequencing the most valuable type-strain genomes for metagenomic binning, comparative biology and taxonomic classification.</title>
        <authorList>
            <person name="Goeker M."/>
        </authorList>
    </citation>
    <scope>NUCLEOTIDE SEQUENCE [LARGE SCALE GENOMIC DNA]</scope>
    <source>
        <strain evidence="5 6">DSM 44290</strain>
    </source>
</reference>
<dbReference type="PROSITE" id="PS01124">
    <property type="entry name" value="HTH_ARAC_FAMILY_2"/>
    <property type="match status" value="1"/>
</dbReference>
<evidence type="ECO:0000256" key="2">
    <source>
        <dbReference type="ARBA" id="ARBA00023125"/>
    </source>
</evidence>
<name>A0A370IF65_9NOCA</name>
<evidence type="ECO:0000256" key="1">
    <source>
        <dbReference type="ARBA" id="ARBA00023015"/>
    </source>
</evidence>
<keyword evidence="2" id="KW-0238">DNA-binding</keyword>
<dbReference type="Gene3D" id="1.10.10.60">
    <property type="entry name" value="Homeodomain-like"/>
    <property type="match status" value="1"/>
</dbReference>
<dbReference type="GO" id="GO:0003700">
    <property type="term" value="F:DNA-binding transcription factor activity"/>
    <property type="evidence" value="ECO:0007669"/>
    <property type="project" value="InterPro"/>
</dbReference>
<evidence type="ECO:0000259" key="4">
    <source>
        <dbReference type="PROSITE" id="PS01124"/>
    </source>
</evidence>
<sequence length="92" mass="10231">MQGAQGGQIPIQRHDIAILEELEHGRPHEWITQRRVDHARHLLEATELPINEVATAAGFADPILLRKHLRGTVGLTPNAYRRSYAAPQADPA</sequence>
<comment type="caution">
    <text evidence="5">The sequence shown here is derived from an EMBL/GenBank/DDBJ whole genome shotgun (WGS) entry which is preliminary data.</text>
</comment>
<keyword evidence="3" id="KW-0804">Transcription</keyword>
<keyword evidence="1" id="KW-0805">Transcription regulation</keyword>
<protein>
    <submittedName>
        <fullName evidence="5">Helix-turn-helix protein</fullName>
    </submittedName>
</protein>
<proteinExistence type="predicted"/>
<accession>A0A370IF65</accession>
<dbReference type="AlphaFoldDB" id="A0A370IF65"/>
<dbReference type="InterPro" id="IPR009057">
    <property type="entry name" value="Homeodomain-like_sf"/>
</dbReference>
<dbReference type="RefSeq" id="WP_082875559.1">
    <property type="nucleotide sequence ID" value="NZ_QQBC01000002.1"/>
</dbReference>
<dbReference type="SUPFAM" id="SSF46689">
    <property type="entry name" value="Homeodomain-like"/>
    <property type="match status" value="1"/>
</dbReference>
<keyword evidence="6" id="KW-1185">Reference proteome</keyword>
<organism evidence="5 6">
    <name type="scientific">Nocardia pseudobrasiliensis</name>
    <dbReference type="NCBI Taxonomy" id="45979"/>
    <lineage>
        <taxon>Bacteria</taxon>
        <taxon>Bacillati</taxon>
        <taxon>Actinomycetota</taxon>
        <taxon>Actinomycetes</taxon>
        <taxon>Mycobacteriales</taxon>
        <taxon>Nocardiaceae</taxon>
        <taxon>Nocardia</taxon>
    </lineage>
</organism>
<dbReference type="PANTHER" id="PTHR46796">
    <property type="entry name" value="HTH-TYPE TRANSCRIPTIONAL ACTIVATOR RHAS-RELATED"/>
    <property type="match status" value="1"/>
</dbReference>
<feature type="domain" description="HTH araC/xylS-type" evidence="4">
    <location>
        <begin position="27"/>
        <end position="83"/>
    </location>
</feature>
<dbReference type="STRING" id="1210086.GCA_001613105_01072"/>
<dbReference type="SMART" id="SM00342">
    <property type="entry name" value="HTH_ARAC"/>
    <property type="match status" value="1"/>
</dbReference>
<gene>
    <name evidence="5" type="ORF">DFR76_102495</name>
</gene>
<dbReference type="EMBL" id="QQBC01000002">
    <property type="protein sequence ID" value="RDI68094.1"/>
    <property type="molecule type" value="Genomic_DNA"/>
</dbReference>
<dbReference type="Pfam" id="PF12833">
    <property type="entry name" value="HTH_18"/>
    <property type="match status" value="1"/>
</dbReference>